<keyword evidence="2" id="KW-1185">Reference proteome</keyword>
<dbReference type="Proteomes" id="UP001234178">
    <property type="component" value="Unassembled WGS sequence"/>
</dbReference>
<comment type="caution">
    <text evidence="1">The sequence shown here is derived from an EMBL/GenBank/DDBJ whole genome shotgun (WGS) entry which is preliminary data.</text>
</comment>
<sequence length="114" mass="12844">MGHKKRNISTRMSSAAVYLPTLLIIENNSQFEVFRLKLSTITKKDNRSRCNMVSYTSIELGPALVRYDGSSRLNATRLRKKNANLIEPDHPFFRLVGVGGPITADRGRLVLINL</sequence>
<gene>
    <name evidence="1" type="ORF">OUZ56_006070</name>
</gene>
<organism evidence="1 2">
    <name type="scientific">Daphnia magna</name>
    <dbReference type="NCBI Taxonomy" id="35525"/>
    <lineage>
        <taxon>Eukaryota</taxon>
        <taxon>Metazoa</taxon>
        <taxon>Ecdysozoa</taxon>
        <taxon>Arthropoda</taxon>
        <taxon>Crustacea</taxon>
        <taxon>Branchiopoda</taxon>
        <taxon>Diplostraca</taxon>
        <taxon>Cladocera</taxon>
        <taxon>Anomopoda</taxon>
        <taxon>Daphniidae</taxon>
        <taxon>Daphnia</taxon>
    </lineage>
</organism>
<evidence type="ECO:0000313" key="1">
    <source>
        <dbReference type="EMBL" id="KAK4004332.1"/>
    </source>
</evidence>
<reference evidence="1 2" key="1">
    <citation type="journal article" date="2023" name="Nucleic Acids Res.">
        <title>The hologenome of Daphnia magna reveals possible DNA methylation and microbiome-mediated evolution of the host genome.</title>
        <authorList>
            <person name="Chaturvedi A."/>
            <person name="Li X."/>
            <person name="Dhandapani V."/>
            <person name="Marshall H."/>
            <person name="Kissane S."/>
            <person name="Cuenca-Cambronero M."/>
            <person name="Asole G."/>
            <person name="Calvet F."/>
            <person name="Ruiz-Romero M."/>
            <person name="Marangio P."/>
            <person name="Guigo R."/>
            <person name="Rago D."/>
            <person name="Mirbahai L."/>
            <person name="Eastwood N."/>
            <person name="Colbourne J.K."/>
            <person name="Zhou J."/>
            <person name="Mallon E."/>
            <person name="Orsini L."/>
        </authorList>
    </citation>
    <scope>NUCLEOTIDE SEQUENCE [LARGE SCALE GENOMIC DNA]</scope>
    <source>
        <strain evidence="1">LRV0_1</strain>
    </source>
</reference>
<accession>A0ABQ9YUK5</accession>
<name>A0ABQ9YUK5_9CRUS</name>
<proteinExistence type="predicted"/>
<protein>
    <submittedName>
        <fullName evidence="1">Uncharacterized protein</fullName>
    </submittedName>
</protein>
<dbReference type="EMBL" id="JAOYFB010000001">
    <property type="protein sequence ID" value="KAK4004332.1"/>
    <property type="molecule type" value="Genomic_DNA"/>
</dbReference>
<evidence type="ECO:0000313" key="2">
    <source>
        <dbReference type="Proteomes" id="UP001234178"/>
    </source>
</evidence>